<keyword evidence="1" id="KW-1133">Transmembrane helix</keyword>
<dbReference type="Proteomes" id="UP001301797">
    <property type="component" value="Chromosome"/>
</dbReference>
<proteinExistence type="predicted"/>
<dbReference type="PROSITE" id="PS51201">
    <property type="entry name" value="RCK_N"/>
    <property type="match status" value="1"/>
</dbReference>
<dbReference type="InterPro" id="IPR050721">
    <property type="entry name" value="Trk_Ktr_HKT_K-transport"/>
</dbReference>
<dbReference type="InterPro" id="IPR003148">
    <property type="entry name" value="RCK_N"/>
</dbReference>
<dbReference type="Pfam" id="PF02080">
    <property type="entry name" value="TrkA_C"/>
    <property type="match status" value="1"/>
</dbReference>
<evidence type="ECO:0000313" key="4">
    <source>
        <dbReference type="EMBL" id="WOF15254.1"/>
    </source>
</evidence>
<evidence type="ECO:0000259" key="3">
    <source>
        <dbReference type="PROSITE" id="PS51202"/>
    </source>
</evidence>
<keyword evidence="1" id="KW-0472">Membrane</keyword>
<feature type="domain" description="RCK N-terminal" evidence="2">
    <location>
        <begin position="367"/>
        <end position="476"/>
    </location>
</feature>
<dbReference type="EMBL" id="CP043875">
    <property type="protein sequence ID" value="WOF15254.1"/>
    <property type="molecule type" value="Genomic_DNA"/>
</dbReference>
<dbReference type="Gene3D" id="1.10.287.70">
    <property type="match status" value="1"/>
</dbReference>
<dbReference type="SUPFAM" id="SSF116726">
    <property type="entry name" value="TrkA C-terminal domain-like"/>
    <property type="match status" value="1"/>
</dbReference>
<keyword evidence="1" id="KW-0812">Transmembrane</keyword>
<dbReference type="InterPro" id="IPR006037">
    <property type="entry name" value="RCK_C"/>
</dbReference>
<dbReference type="KEGG" id="mefw:F1737_00445"/>
<dbReference type="SUPFAM" id="SSF51735">
    <property type="entry name" value="NAD(P)-binding Rossmann-fold domains"/>
    <property type="match status" value="2"/>
</dbReference>
<dbReference type="GO" id="GO:0006813">
    <property type="term" value="P:potassium ion transport"/>
    <property type="evidence" value="ECO:0007669"/>
    <property type="project" value="InterPro"/>
</dbReference>
<dbReference type="GeneID" id="85228592"/>
<dbReference type="GO" id="GO:0008324">
    <property type="term" value="F:monoatomic cation transmembrane transporter activity"/>
    <property type="evidence" value="ECO:0007669"/>
    <property type="project" value="InterPro"/>
</dbReference>
<feature type="domain" description="RCK C-terminal" evidence="3">
    <location>
        <begin position="276"/>
        <end position="360"/>
    </location>
</feature>
<protein>
    <submittedName>
        <fullName evidence="4">Potassium transporter TrkA</fullName>
    </submittedName>
</protein>
<reference evidence="4 5" key="1">
    <citation type="submission" date="2019-09" db="EMBL/GenBank/DDBJ databases">
        <title>The complete genome of Methanoplanus sp. FWC-SCC4.</title>
        <authorList>
            <person name="Chen S.-C."/>
            <person name="Zhou Y.-Z."/>
            <person name="Lai M.-C."/>
        </authorList>
    </citation>
    <scope>NUCLEOTIDE SEQUENCE [LARGE SCALE GENOMIC DNA]</scope>
    <source>
        <strain evidence="4 5">FWC-SCC4</strain>
    </source>
</reference>
<keyword evidence="5" id="KW-1185">Reference proteome</keyword>
<evidence type="ECO:0000256" key="1">
    <source>
        <dbReference type="SAM" id="Phobius"/>
    </source>
</evidence>
<feature type="transmembrane region" description="Helical" evidence="1">
    <location>
        <begin position="21"/>
        <end position="41"/>
    </location>
</feature>
<accession>A0AA97I333</accession>
<dbReference type="PANTHER" id="PTHR43833">
    <property type="entry name" value="POTASSIUM CHANNEL PROTEIN 2-RELATED-RELATED"/>
    <property type="match status" value="1"/>
</dbReference>
<dbReference type="Gene3D" id="3.40.50.720">
    <property type="entry name" value="NAD(P)-binding Rossmann-like Domain"/>
    <property type="match status" value="2"/>
</dbReference>
<dbReference type="SUPFAM" id="SSF81324">
    <property type="entry name" value="Voltage-gated potassium channels"/>
    <property type="match status" value="1"/>
</dbReference>
<dbReference type="InterPro" id="IPR036721">
    <property type="entry name" value="RCK_C_sf"/>
</dbReference>
<dbReference type="Pfam" id="PF02254">
    <property type="entry name" value="TrkA_N"/>
    <property type="match status" value="2"/>
</dbReference>
<dbReference type="PROSITE" id="PS51202">
    <property type="entry name" value="RCK_C"/>
    <property type="match status" value="1"/>
</dbReference>
<evidence type="ECO:0000313" key="5">
    <source>
        <dbReference type="Proteomes" id="UP001301797"/>
    </source>
</evidence>
<evidence type="ECO:0000259" key="2">
    <source>
        <dbReference type="PROSITE" id="PS51201"/>
    </source>
</evidence>
<dbReference type="InterPro" id="IPR036291">
    <property type="entry name" value="NAD(P)-bd_dom_sf"/>
</dbReference>
<sequence>MNKRGLISYLRHYFLKDRLQFYFQLLIFQVVFYTILLYYSIPVLEGTRLTWAESALFVLQTMTTVGYDLLTFFPVQNQLTIILTIIIMCTGVFTFLMIIPAVLEPYLQDMLKPVAPSKVPRKIQGHVLVIGFTEISKSLIDSLLVSGLKIILVDDNPKNALSAIKYYKNYKRDLFVVSADYEKNDTWTGVYADSARDVIICEDERKSATIILGIRKKTTASITSIIDDLSYARYLKYAGADHVFSPKDFTGKIIARHASLTPEVDIIYQASLRDGIKKKDRWKDQLKFVYIPVTPDCKIIGKTLNELNLFENYGVDPVFIIDKDNFYIKEKENIKIQRSTTIFLLGKADAISELIKNELTCPAKNPEKLAVIAGFGDLGQVVYKELKESGVRSYVIDPKSSEPFAIASNAEDESALTEAHIEEAEVFIAAVNSDEANIFSTLLARNLNPTIHILARANRASNVEKLYRAGADYVALLPTTSGQIVAGIVLHGIVSVLLDLPGNRKVILKHNHREKETTVGWCERVTGAKIIAVEGRENTLLRPSADDKILKENDVIAYGSIRSIRKLIEILSGDEQK</sequence>
<feature type="transmembrane region" description="Helical" evidence="1">
    <location>
        <begin position="79"/>
        <end position="103"/>
    </location>
</feature>
<name>A0AA97I333_9EURY</name>
<dbReference type="PANTHER" id="PTHR43833:SF13">
    <property type="entry name" value="POTASSIUM CHANNEL PROTEIN 2-RELATED"/>
    <property type="match status" value="1"/>
</dbReference>
<dbReference type="Gene3D" id="3.30.70.1450">
    <property type="entry name" value="Regulator of K+ conductance, C-terminal domain"/>
    <property type="match status" value="1"/>
</dbReference>
<organism evidence="4 5">
    <name type="scientific">Methanochimaera problematica</name>
    <dbReference type="NCBI Taxonomy" id="2609417"/>
    <lineage>
        <taxon>Archaea</taxon>
        <taxon>Methanobacteriati</taxon>
        <taxon>Methanobacteriota</taxon>
        <taxon>Stenosarchaea group</taxon>
        <taxon>Methanomicrobia</taxon>
        <taxon>Methanomicrobiales</taxon>
        <taxon>Methanomicrobiaceae</taxon>
        <taxon>Methanochimaera</taxon>
    </lineage>
</organism>
<dbReference type="AlphaFoldDB" id="A0AA97I333"/>
<dbReference type="RefSeq" id="WP_317136822.1">
    <property type="nucleotide sequence ID" value="NZ_CP043875.1"/>
</dbReference>
<gene>
    <name evidence="4" type="ORF">F1737_00445</name>
</gene>